<gene>
    <name evidence="8" type="ORF">MRX98_03710</name>
</gene>
<dbReference type="Pfam" id="PF07992">
    <property type="entry name" value="Pyr_redox_2"/>
    <property type="match status" value="1"/>
</dbReference>
<dbReference type="InterPro" id="IPR023753">
    <property type="entry name" value="FAD/NAD-binding_dom"/>
</dbReference>
<dbReference type="Pfam" id="PF00581">
    <property type="entry name" value="Rhodanese"/>
    <property type="match status" value="1"/>
</dbReference>
<evidence type="ECO:0000259" key="7">
    <source>
        <dbReference type="PROSITE" id="PS50206"/>
    </source>
</evidence>
<dbReference type="InterPro" id="IPR036188">
    <property type="entry name" value="FAD/NAD-bd_sf"/>
</dbReference>
<dbReference type="PANTHER" id="PTHR43429:SF1">
    <property type="entry name" value="NAD(P)H SULFUR OXIDOREDUCTASE (COA-DEPENDENT)"/>
    <property type="match status" value="1"/>
</dbReference>
<organism evidence="8 9">
    <name type="scientific">Desulfatitalea alkaliphila</name>
    <dbReference type="NCBI Taxonomy" id="2929485"/>
    <lineage>
        <taxon>Bacteria</taxon>
        <taxon>Pseudomonadati</taxon>
        <taxon>Thermodesulfobacteriota</taxon>
        <taxon>Desulfobacteria</taxon>
        <taxon>Desulfobacterales</taxon>
        <taxon>Desulfosarcinaceae</taxon>
        <taxon>Desulfatitalea</taxon>
    </lineage>
</organism>
<comment type="caution">
    <text evidence="8">The sequence shown here is derived from an EMBL/GenBank/DDBJ whole genome shotgun (WGS) entry which is preliminary data.</text>
</comment>
<dbReference type="PRINTS" id="PR00411">
    <property type="entry name" value="PNDRDTASEI"/>
</dbReference>
<keyword evidence="4" id="KW-0274">FAD</keyword>
<dbReference type="Gene3D" id="3.40.250.10">
    <property type="entry name" value="Rhodanese-like domain"/>
    <property type="match status" value="1"/>
</dbReference>
<keyword evidence="9" id="KW-1185">Reference proteome</keyword>
<evidence type="ECO:0000313" key="9">
    <source>
        <dbReference type="Proteomes" id="UP001165427"/>
    </source>
</evidence>
<keyword evidence="6" id="KW-0676">Redox-active center</keyword>
<keyword evidence="5" id="KW-0560">Oxidoreductase</keyword>
<dbReference type="Pfam" id="PF02852">
    <property type="entry name" value="Pyr_redox_dim"/>
    <property type="match status" value="1"/>
</dbReference>
<evidence type="ECO:0000256" key="3">
    <source>
        <dbReference type="ARBA" id="ARBA00022630"/>
    </source>
</evidence>
<dbReference type="Gene3D" id="3.50.50.60">
    <property type="entry name" value="FAD/NAD(P)-binding domain"/>
    <property type="match status" value="2"/>
</dbReference>
<dbReference type="InterPro" id="IPR001763">
    <property type="entry name" value="Rhodanese-like_dom"/>
</dbReference>
<feature type="domain" description="Rhodanese" evidence="7">
    <location>
        <begin position="507"/>
        <end position="566"/>
    </location>
</feature>
<accession>A0AA41R034</accession>
<dbReference type="InterPro" id="IPR036873">
    <property type="entry name" value="Rhodanese-like_dom_sf"/>
</dbReference>
<dbReference type="SMART" id="SM00450">
    <property type="entry name" value="RHOD"/>
    <property type="match status" value="1"/>
</dbReference>
<dbReference type="InterPro" id="IPR050260">
    <property type="entry name" value="FAD-bd_OxRdtase"/>
</dbReference>
<comment type="similarity">
    <text evidence="2">Belongs to the class-III pyridine nucleotide-disulfide oxidoreductase family.</text>
</comment>
<keyword evidence="3" id="KW-0285">Flavoprotein</keyword>
<dbReference type="AlphaFoldDB" id="A0AA41R034"/>
<dbReference type="PANTHER" id="PTHR43429">
    <property type="entry name" value="PYRIDINE NUCLEOTIDE-DISULFIDE OXIDOREDUCTASE DOMAIN-CONTAINING"/>
    <property type="match status" value="1"/>
</dbReference>
<name>A0AA41R034_9BACT</name>
<evidence type="ECO:0000256" key="1">
    <source>
        <dbReference type="ARBA" id="ARBA00001974"/>
    </source>
</evidence>
<dbReference type="SUPFAM" id="SSF51905">
    <property type="entry name" value="FAD/NAD(P)-binding domain"/>
    <property type="match status" value="1"/>
</dbReference>
<evidence type="ECO:0000256" key="6">
    <source>
        <dbReference type="ARBA" id="ARBA00023284"/>
    </source>
</evidence>
<proteinExistence type="inferred from homology"/>
<dbReference type="GO" id="GO:0016491">
    <property type="term" value="F:oxidoreductase activity"/>
    <property type="evidence" value="ECO:0007669"/>
    <property type="project" value="UniProtKB-KW"/>
</dbReference>
<evidence type="ECO:0000256" key="5">
    <source>
        <dbReference type="ARBA" id="ARBA00023002"/>
    </source>
</evidence>
<reference evidence="8" key="1">
    <citation type="submission" date="2022-04" db="EMBL/GenBank/DDBJ databases">
        <title>Desulfatitalea alkaliphila sp. nov., a novel anaerobic sulfate-reducing bacterium isolated from terrestrial mud volcano, Taman Peninsula, Russia.</title>
        <authorList>
            <person name="Khomyakova M.A."/>
            <person name="Merkel A.Y."/>
            <person name="Slobodkin A.I."/>
        </authorList>
    </citation>
    <scope>NUCLEOTIDE SEQUENCE</scope>
    <source>
        <strain evidence="8">M08but</strain>
    </source>
</reference>
<dbReference type="InterPro" id="IPR016156">
    <property type="entry name" value="FAD/NAD-linked_Rdtase_dimer_sf"/>
</dbReference>
<evidence type="ECO:0000256" key="2">
    <source>
        <dbReference type="ARBA" id="ARBA00009130"/>
    </source>
</evidence>
<dbReference type="PROSITE" id="PS50206">
    <property type="entry name" value="RHODANESE_3"/>
    <property type="match status" value="1"/>
</dbReference>
<evidence type="ECO:0000313" key="8">
    <source>
        <dbReference type="EMBL" id="MCJ8499669.1"/>
    </source>
</evidence>
<dbReference type="RefSeq" id="WP_246903102.1">
    <property type="nucleotide sequence ID" value="NZ_JALJRB010000003.1"/>
</dbReference>
<evidence type="ECO:0000256" key="4">
    <source>
        <dbReference type="ARBA" id="ARBA00022827"/>
    </source>
</evidence>
<sequence length="569" mass="60822">MGLNVLVVGAVALGPKVACRVKRLLPSAQITMIEKDCRFSYGGCGIPYFVSGDVQNIEGLCSTSAHTLRDELFFETAKGVAIRPRTEAVAINRKAKTVTVRDLRNGSDTTELPYDKLVLATGAEPMVPPIPGADLPGVSVVSNLEHAAYIKEKIARGDVNRAVVIGAGAIGLEMAEALADMWEVETTLVEMADQLLPQAIGPDMSLIVQHHMTAKGIAVRLSDVVTRIIGDPETGVTAVETRTTRIPCDMVILAVGVRPNGRLAAEAGLAVGRHGGVIVDQRLRTSDPDIYAGGDCIEMPHLVSGERVPMPLGSLANRQGRVIGTNIAGGQARFDGTVGSFCIKVFDMGIAKAGLTARQAAEAGFDPVYSVVAQADRAHFYPSHAIMYVKLIADRATRRVLGIEALGPNGDAVKARVDAVAALLPYRADVAAVCNLEVAYAPPFASAMDIVNNAANVLDNILMGYNDPIDVTEFVERFKEGQTKVVDVRGAPESKKFREKYGEDRWINIPQNELAGRIAEVPKDQPVCLICDTGPRSYEAQRILQANGIATTKNIQGGYGMLSRTNPDF</sequence>
<protein>
    <submittedName>
        <fullName evidence="8">FAD-dependent oxidoreductase</fullName>
    </submittedName>
</protein>
<dbReference type="InterPro" id="IPR004099">
    <property type="entry name" value="Pyr_nucl-diS_OxRdtase_dimer"/>
</dbReference>
<dbReference type="Proteomes" id="UP001165427">
    <property type="component" value="Unassembled WGS sequence"/>
</dbReference>
<comment type="cofactor">
    <cofactor evidence="1">
        <name>FAD</name>
        <dbReference type="ChEBI" id="CHEBI:57692"/>
    </cofactor>
</comment>
<dbReference type="PRINTS" id="PR00368">
    <property type="entry name" value="FADPNR"/>
</dbReference>
<dbReference type="EMBL" id="JALJRB010000003">
    <property type="protein sequence ID" value="MCJ8499669.1"/>
    <property type="molecule type" value="Genomic_DNA"/>
</dbReference>
<dbReference type="SUPFAM" id="SSF55424">
    <property type="entry name" value="FAD/NAD-linked reductases, dimerisation (C-terminal) domain"/>
    <property type="match status" value="1"/>
</dbReference>
<dbReference type="SUPFAM" id="SSF52821">
    <property type="entry name" value="Rhodanese/Cell cycle control phosphatase"/>
    <property type="match status" value="1"/>
</dbReference>